<feature type="region of interest" description="Disordered" evidence="1">
    <location>
        <begin position="1"/>
        <end position="26"/>
    </location>
</feature>
<accession>A0AAJ0BS42</accession>
<gene>
    <name evidence="2" type="ORF">QBC33DRAFT_518617</name>
</gene>
<evidence type="ECO:0000256" key="1">
    <source>
        <dbReference type="SAM" id="MobiDB-lite"/>
    </source>
</evidence>
<dbReference type="Proteomes" id="UP001244011">
    <property type="component" value="Unassembled WGS sequence"/>
</dbReference>
<name>A0AAJ0BS42_9PEZI</name>
<organism evidence="2 3">
    <name type="scientific">Phialemonium atrogriseum</name>
    <dbReference type="NCBI Taxonomy" id="1093897"/>
    <lineage>
        <taxon>Eukaryota</taxon>
        <taxon>Fungi</taxon>
        <taxon>Dikarya</taxon>
        <taxon>Ascomycota</taxon>
        <taxon>Pezizomycotina</taxon>
        <taxon>Sordariomycetes</taxon>
        <taxon>Sordariomycetidae</taxon>
        <taxon>Cephalothecales</taxon>
        <taxon>Cephalothecaceae</taxon>
        <taxon>Phialemonium</taxon>
    </lineage>
</organism>
<sequence length="308" mass="33494">MSDQQHVAPSASPRQTTPPWPDSRIDSLFKVTPREALDLLSAGIEVLVGMAGDVPPPPPPPPTTPPPVPQTPQIQPKMESRVQTRAEKHRAELAAAGILDSPLLGERPTRRPSNYRSALDSISAPTPEPIDGVYLRDRNRPQPGPSSEPQQQKQQQEQEPAPPEPRIVVSGDPRQPDEQRRSIMRKFATVRAPPISVTQYLGLIHEMCPMSTGVYLAASLYLRRMAAGGVGLVTAHNAHRLVLAALRVASKALEDGPHKHKLVAAAGGVGAAELAWLEVGFCLLTRFELLVRDRELMEECELLRGAGC</sequence>
<keyword evidence="3" id="KW-1185">Reference proteome</keyword>
<proteinExistence type="predicted"/>
<dbReference type="PANTHER" id="PTHR15615:SF32">
    <property type="entry name" value="PROTEIN KINASE COMPLEX COMPONENT, PUTATIVE (AFU_ORTHOLOGUE AFUA_2G07660)-RELATED"/>
    <property type="match status" value="1"/>
</dbReference>
<comment type="caution">
    <text evidence="2">The sequence shown here is derived from an EMBL/GenBank/DDBJ whole genome shotgun (WGS) entry which is preliminary data.</text>
</comment>
<feature type="compositionally biased region" description="Pro residues" evidence="1">
    <location>
        <begin position="54"/>
        <end position="70"/>
    </location>
</feature>
<dbReference type="EMBL" id="MU839027">
    <property type="protein sequence ID" value="KAK1763464.1"/>
    <property type="molecule type" value="Genomic_DNA"/>
</dbReference>
<evidence type="ECO:0000313" key="2">
    <source>
        <dbReference type="EMBL" id="KAK1763464.1"/>
    </source>
</evidence>
<dbReference type="GO" id="GO:0019901">
    <property type="term" value="F:protein kinase binding"/>
    <property type="evidence" value="ECO:0007669"/>
    <property type="project" value="InterPro"/>
</dbReference>
<dbReference type="GO" id="GO:0000307">
    <property type="term" value="C:cyclin-dependent protein kinase holoenzyme complex"/>
    <property type="evidence" value="ECO:0007669"/>
    <property type="project" value="TreeGrafter"/>
</dbReference>
<feature type="compositionally biased region" description="Low complexity" evidence="1">
    <location>
        <begin position="145"/>
        <end position="159"/>
    </location>
</feature>
<dbReference type="RefSeq" id="XP_060279677.1">
    <property type="nucleotide sequence ID" value="XM_060426255.1"/>
</dbReference>
<dbReference type="GO" id="GO:0016538">
    <property type="term" value="F:cyclin-dependent protein serine/threonine kinase regulator activity"/>
    <property type="evidence" value="ECO:0007669"/>
    <property type="project" value="TreeGrafter"/>
</dbReference>
<feature type="compositionally biased region" description="Basic and acidic residues" evidence="1">
    <location>
        <begin position="78"/>
        <end position="92"/>
    </location>
</feature>
<dbReference type="Pfam" id="PF08613">
    <property type="entry name" value="Cyclin"/>
    <property type="match status" value="1"/>
</dbReference>
<feature type="region of interest" description="Disordered" evidence="1">
    <location>
        <begin position="49"/>
        <end position="179"/>
    </location>
</feature>
<dbReference type="PANTHER" id="PTHR15615">
    <property type="match status" value="1"/>
</dbReference>
<evidence type="ECO:0000313" key="3">
    <source>
        <dbReference type="Proteomes" id="UP001244011"/>
    </source>
</evidence>
<reference evidence="2" key="1">
    <citation type="submission" date="2023-06" db="EMBL/GenBank/DDBJ databases">
        <title>Genome-scale phylogeny and comparative genomics of the fungal order Sordariales.</title>
        <authorList>
            <consortium name="Lawrence Berkeley National Laboratory"/>
            <person name="Hensen N."/>
            <person name="Bonometti L."/>
            <person name="Westerberg I."/>
            <person name="Brannstrom I.O."/>
            <person name="Guillou S."/>
            <person name="Cros-Aarteil S."/>
            <person name="Calhoun S."/>
            <person name="Haridas S."/>
            <person name="Kuo A."/>
            <person name="Mondo S."/>
            <person name="Pangilinan J."/>
            <person name="Riley R."/>
            <person name="Labutti K."/>
            <person name="Andreopoulos B."/>
            <person name="Lipzen A."/>
            <person name="Chen C."/>
            <person name="Yanf M."/>
            <person name="Daum C."/>
            <person name="Ng V."/>
            <person name="Clum A."/>
            <person name="Steindorff A."/>
            <person name="Ohm R."/>
            <person name="Martin F."/>
            <person name="Silar P."/>
            <person name="Natvig D."/>
            <person name="Lalanne C."/>
            <person name="Gautier V."/>
            <person name="Ament-Velasquez S.L."/>
            <person name="Kruys A."/>
            <person name="Hutchinson M.I."/>
            <person name="Powell A.J."/>
            <person name="Barry K."/>
            <person name="Miller A.N."/>
            <person name="Grigoriev I.V."/>
            <person name="Debuchy R."/>
            <person name="Gladieux P."/>
            <person name="Thoren M.H."/>
            <person name="Johannesson H."/>
        </authorList>
    </citation>
    <scope>NUCLEOTIDE SEQUENCE</scope>
    <source>
        <strain evidence="2">8032-3</strain>
    </source>
</reference>
<feature type="compositionally biased region" description="Polar residues" evidence="1">
    <location>
        <begin position="1"/>
        <end position="15"/>
    </location>
</feature>
<dbReference type="Gene3D" id="1.10.472.10">
    <property type="entry name" value="Cyclin-like"/>
    <property type="match status" value="1"/>
</dbReference>
<protein>
    <submittedName>
        <fullName evidence="2">Cyclin-domain-containing protein</fullName>
    </submittedName>
</protein>
<dbReference type="InterPro" id="IPR013922">
    <property type="entry name" value="Cyclin_PHO80-like"/>
</dbReference>
<dbReference type="AlphaFoldDB" id="A0AAJ0BS42"/>
<dbReference type="GO" id="GO:0005634">
    <property type="term" value="C:nucleus"/>
    <property type="evidence" value="ECO:0007669"/>
    <property type="project" value="TreeGrafter"/>
</dbReference>
<dbReference type="GeneID" id="85309442"/>